<dbReference type="InterPro" id="IPR049539">
    <property type="entry name" value="SPL"/>
</dbReference>
<organism evidence="1 2">
    <name type="scientific">Tepidibacter hydrothermalis</name>
    <dbReference type="NCBI Taxonomy" id="3036126"/>
    <lineage>
        <taxon>Bacteria</taxon>
        <taxon>Bacillati</taxon>
        <taxon>Bacillota</taxon>
        <taxon>Clostridia</taxon>
        <taxon>Peptostreptococcales</taxon>
        <taxon>Peptostreptococcaceae</taxon>
        <taxon>Tepidibacter</taxon>
    </lineage>
</organism>
<dbReference type="NCBIfam" id="TIGR04070">
    <property type="entry name" value="photo_TT_lyase"/>
    <property type="match status" value="1"/>
</dbReference>
<dbReference type="Proteomes" id="UP001222800">
    <property type="component" value="Chromosome"/>
</dbReference>
<dbReference type="GO" id="GO:0016829">
    <property type="term" value="F:lyase activity"/>
    <property type="evidence" value="ECO:0007669"/>
    <property type="project" value="UniProtKB-KW"/>
</dbReference>
<dbReference type="Gene3D" id="3.40.50.12110">
    <property type="match status" value="1"/>
</dbReference>
<dbReference type="EC" id="4.1.99.14" evidence="1"/>
<sequence>MKNFIPDKAFIDPRVLNYDVGKIAINHLTELNVPIEKSRRVVIEGKSPLENYSKSKKTIYLTVNKQKKLRPCKPSADYQFSLSSSCPGHCEYCYLQTTQGEKPFMKVFVNIDEILDVISDHIDKNSDITTFECGSITDPVALEHLTGNLKKCIEFFSKSKNGRLRVITKYNNVDSFLNIDHNNHTKFRFSINTRYVINNFEHSTSSFEERIIASKKIASSNYPLGFIIAPIIIYDNWKEEYKELILRLKEELKDYSEPITFELIQHRFTRTAKDLILTRFPKTKLDLNEENRQLKWGPYGKFKYVYPKEKSSEIKEYISKLIYDNFKNSTIEYFT</sequence>
<evidence type="ECO:0000313" key="1">
    <source>
        <dbReference type="EMBL" id="WFD11427.1"/>
    </source>
</evidence>
<keyword evidence="1" id="KW-0456">Lyase</keyword>
<protein>
    <submittedName>
        <fullName evidence="1">Spore photoproduct lyase</fullName>
        <ecNumber evidence="1">4.1.99.14</ecNumber>
    </submittedName>
</protein>
<reference evidence="1 2" key="1">
    <citation type="submission" date="2023-03" db="EMBL/GenBank/DDBJ databases">
        <title>Complete genome sequence of Tepidibacter sp. SWIR-1, isolated from a deep-sea hydrothermal vent.</title>
        <authorList>
            <person name="Li X."/>
        </authorList>
    </citation>
    <scope>NUCLEOTIDE SEQUENCE [LARGE SCALE GENOMIC DNA]</scope>
    <source>
        <strain evidence="1 2">SWIR-1</strain>
    </source>
</reference>
<dbReference type="SFLD" id="SFLDS00029">
    <property type="entry name" value="Radical_SAM"/>
    <property type="match status" value="1"/>
</dbReference>
<keyword evidence="2" id="KW-1185">Reference proteome</keyword>
<gene>
    <name evidence="1" type="primary">splB</name>
    <name evidence="1" type="ORF">P4S50_04955</name>
</gene>
<dbReference type="Pfam" id="PF20903">
    <property type="entry name" value="SPL"/>
    <property type="match status" value="1"/>
</dbReference>
<dbReference type="EMBL" id="CP120733">
    <property type="protein sequence ID" value="WFD11427.1"/>
    <property type="molecule type" value="Genomic_DNA"/>
</dbReference>
<evidence type="ECO:0000313" key="2">
    <source>
        <dbReference type="Proteomes" id="UP001222800"/>
    </source>
</evidence>
<dbReference type="PANTHER" id="PTHR37822">
    <property type="entry name" value="SPORE PHOTOPRODUCT LYASE-RELATED"/>
    <property type="match status" value="1"/>
</dbReference>
<name>A0ABY8EIG6_9FIRM</name>
<dbReference type="InterPro" id="IPR034559">
    <property type="entry name" value="SPL_Clostridia"/>
</dbReference>
<dbReference type="SFLD" id="SFLDG01079">
    <property type="entry name" value="spore_photoproduct_lyase_like"/>
    <property type="match status" value="1"/>
</dbReference>
<dbReference type="PANTHER" id="PTHR37822:SF2">
    <property type="entry name" value="SPORE PHOTOPRODUCT LYASE"/>
    <property type="match status" value="1"/>
</dbReference>
<dbReference type="RefSeq" id="WP_277733478.1">
    <property type="nucleotide sequence ID" value="NZ_CP120733.1"/>
</dbReference>
<dbReference type="InterPro" id="IPR023897">
    <property type="entry name" value="SPL_firmicutes"/>
</dbReference>
<accession>A0ABY8EIG6</accession>
<proteinExistence type="predicted"/>
<dbReference type="Gene3D" id="3.80.30.30">
    <property type="match status" value="1"/>
</dbReference>
<dbReference type="SFLD" id="SFLDF00412">
    <property type="entry name" value="spore_photoproduct_lyase_2"/>
    <property type="match status" value="1"/>
</dbReference>
<dbReference type="InterPro" id="IPR007197">
    <property type="entry name" value="rSAM"/>
</dbReference>